<dbReference type="InterPro" id="IPR036396">
    <property type="entry name" value="Cyt_P450_sf"/>
</dbReference>
<protein>
    <submittedName>
        <fullName evidence="9">Putative benzoate 4-monooxygenase cytochrome P450</fullName>
    </submittedName>
</protein>
<evidence type="ECO:0000256" key="1">
    <source>
        <dbReference type="ARBA" id="ARBA00001971"/>
    </source>
</evidence>
<keyword evidence="6 8" id="KW-0408">Iron</keyword>
<dbReference type="PRINTS" id="PR00385">
    <property type="entry name" value="P450"/>
</dbReference>
<dbReference type="EMBL" id="DF977475">
    <property type="protein sequence ID" value="GAP88286.1"/>
    <property type="molecule type" value="Genomic_DNA"/>
</dbReference>
<keyword evidence="3 8" id="KW-0349">Heme</keyword>
<organism evidence="9">
    <name type="scientific">Rosellinia necatrix</name>
    <name type="common">White root-rot fungus</name>
    <dbReference type="NCBI Taxonomy" id="77044"/>
    <lineage>
        <taxon>Eukaryota</taxon>
        <taxon>Fungi</taxon>
        <taxon>Dikarya</taxon>
        <taxon>Ascomycota</taxon>
        <taxon>Pezizomycotina</taxon>
        <taxon>Sordariomycetes</taxon>
        <taxon>Xylariomycetidae</taxon>
        <taxon>Xylariales</taxon>
        <taxon>Xylariaceae</taxon>
        <taxon>Rosellinia</taxon>
    </lineage>
</organism>
<dbReference type="OMA" id="DHHTHRM"/>
<dbReference type="CDD" id="cd11062">
    <property type="entry name" value="CYP58-like"/>
    <property type="match status" value="1"/>
</dbReference>
<proteinExistence type="inferred from homology"/>
<evidence type="ECO:0000256" key="4">
    <source>
        <dbReference type="ARBA" id="ARBA00022723"/>
    </source>
</evidence>
<dbReference type="AlphaFoldDB" id="A0A1W2TJB6"/>
<evidence type="ECO:0000256" key="3">
    <source>
        <dbReference type="ARBA" id="ARBA00022617"/>
    </source>
</evidence>
<dbReference type="Gene3D" id="1.10.630.10">
    <property type="entry name" value="Cytochrome P450"/>
    <property type="match status" value="1"/>
</dbReference>
<evidence type="ECO:0000313" key="10">
    <source>
        <dbReference type="Proteomes" id="UP000054516"/>
    </source>
</evidence>
<accession>A0A1W2TJB6</accession>
<evidence type="ECO:0000256" key="2">
    <source>
        <dbReference type="ARBA" id="ARBA00010617"/>
    </source>
</evidence>
<dbReference type="GO" id="GO:0004497">
    <property type="term" value="F:monooxygenase activity"/>
    <property type="evidence" value="ECO:0007669"/>
    <property type="project" value="UniProtKB-KW"/>
</dbReference>
<dbReference type="PANTHER" id="PTHR24305">
    <property type="entry name" value="CYTOCHROME P450"/>
    <property type="match status" value="1"/>
</dbReference>
<dbReference type="InterPro" id="IPR050121">
    <property type="entry name" value="Cytochrome_P450_monoxygenase"/>
</dbReference>
<keyword evidence="4 8" id="KW-0479">Metal-binding</keyword>
<dbReference type="InterPro" id="IPR001128">
    <property type="entry name" value="Cyt_P450"/>
</dbReference>
<keyword evidence="10" id="KW-1185">Reference proteome</keyword>
<evidence type="ECO:0000256" key="5">
    <source>
        <dbReference type="ARBA" id="ARBA00023002"/>
    </source>
</evidence>
<feature type="binding site" description="axial binding residue" evidence="8">
    <location>
        <position position="433"/>
    </location>
    <ligand>
        <name>heme</name>
        <dbReference type="ChEBI" id="CHEBI:30413"/>
    </ligand>
    <ligandPart>
        <name>Fe</name>
        <dbReference type="ChEBI" id="CHEBI:18248"/>
    </ligandPart>
</feature>
<dbReference type="PRINTS" id="PR00463">
    <property type="entry name" value="EP450I"/>
</dbReference>
<keyword evidence="5" id="KW-0560">Oxidoreductase</keyword>
<comment type="similarity">
    <text evidence="2">Belongs to the cytochrome P450 family.</text>
</comment>
<sequence>MWALTISVVCLWVLLRSLYRLFLHPLSHVPGPKLAAISHALEFYHDVVRGGMYIWEIEKMHQKYGPIVRINPREMHIKDPYFYDEIYASSSRKRDKDPHFVGIFGFPTSMVATISHEQHRFRRSLLNNFFSKKSVMEMSSILHDNQTKLRQRFEQAYTDNSIVRLDDAYAALTGDIISQYSWGVSSGFLDDKNYKNDIRNAVNEISTFIHINRFFPTLGLMMRGMPRWLLGYIRPGATAVLDMQDMITQSSTRRSGKGTRWTIFDALSDTSIPPHERTPRRLEDEGLILVGAGTETTARLLAVASYHIFKSTPLLTKLRNEIRTVMPTPTTQASWSELERLPYLNAVIHEAVRLSFGPIWRSTRVAPTETLIYNGIPIPPGWPVSMSTYFVHMDPRIFPDPASFQPERWLKAAQNAEHLNQFIVTFCKGSRICLGMNLAYAELFLTLAGLIRRFDIELYETGPDDIRIDCERIVGVPRKGDFAVRAKIVNIITD</sequence>
<dbReference type="GO" id="GO:0005506">
    <property type="term" value="F:iron ion binding"/>
    <property type="evidence" value="ECO:0007669"/>
    <property type="project" value="InterPro"/>
</dbReference>
<dbReference type="Proteomes" id="UP000054516">
    <property type="component" value="Unassembled WGS sequence"/>
</dbReference>
<comment type="cofactor">
    <cofactor evidence="1 8">
        <name>heme</name>
        <dbReference type="ChEBI" id="CHEBI:30413"/>
    </cofactor>
</comment>
<keyword evidence="7 9" id="KW-0503">Monooxygenase</keyword>
<dbReference type="Pfam" id="PF00067">
    <property type="entry name" value="p450"/>
    <property type="match status" value="1"/>
</dbReference>
<dbReference type="SUPFAM" id="SSF48264">
    <property type="entry name" value="Cytochrome P450"/>
    <property type="match status" value="1"/>
</dbReference>
<dbReference type="OrthoDB" id="3945418at2759"/>
<dbReference type="GO" id="GO:0020037">
    <property type="term" value="F:heme binding"/>
    <property type="evidence" value="ECO:0007669"/>
    <property type="project" value="InterPro"/>
</dbReference>
<reference evidence="9" key="1">
    <citation type="submission" date="2016-03" db="EMBL/GenBank/DDBJ databases">
        <title>Draft genome sequence of Rosellinia necatrix.</title>
        <authorList>
            <person name="Kanematsu S."/>
        </authorList>
    </citation>
    <scope>NUCLEOTIDE SEQUENCE [LARGE SCALE GENOMIC DNA]</scope>
    <source>
        <strain evidence="9">W97</strain>
    </source>
</reference>
<name>A0A1W2TJB6_ROSNE</name>
<evidence type="ECO:0000256" key="6">
    <source>
        <dbReference type="ARBA" id="ARBA00023004"/>
    </source>
</evidence>
<evidence type="ECO:0000313" key="9">
    <source>
        <dbReference type="EMBL" id="GAP88286.1"/>
    </source>
</evidence>
<evidence type="ECO:0000256" key="8">
    <source>
        <dbReference type="PIRSR" id="PIRSR602401-1"/>
    </source>
</evidence>
<dbReference type="GO" id="GO:0016705">
    <property type="term" value="F:oxidoreductase activity, acting on paired donors, with incorporation or reduction of molecular oxygen"/>
    <property type="evidence" value="ECO:0007669"/>
    <property type="project" value="InterPro"/>
</dbReference>
<dbReference type="STRING" id="77044.A0A1W2TJB6"/>
<evidence type="ECO:0000256" key="7">
    <source>
        <dbReference type="ARBA" id="ARBA00023033"/>
    </source>
</evidence>
<dbReference type="PANTHER" id="PTHR24305:SF157">
    <property type="entry name" value="N-ACETYLTRYPTOPHAN 6-HYDROXYLASE IVOC-RELATED"/>
    <property type="match status" value="1"/>
</dbReference>
<dbReference type="InterPro" id="IPR002401">
    <property type="entry name" value="Cyt_P450_E_grp-I"/>
</dbReference>
<gene>
    <name evidence="9" type="ORF">SAMD00023353_3000850</name>
</gene>